<protein>
    <recommendedName>
        <fullName evidence="6">FAD-binding PCMH-type domain-containing protein</fullName>
    </recommendedName>
</protein>
<keyword evidence="8" id="KW-1185">Reference proteome</keyword>
<dbReference type="Proteomes" id="UP000286045">
    <property type="component" value="Unassembled WGS sequence"/>
</dbReference>
<organism evidence="7 8">
    <name type="scientific">Xylaria grammica</name>
    <dbReference type="NCBI Taxonomy" id="363999"/>
    <lineage>
        <taxon>Eukaryota</taxon>
        <taxon>Fungi</taxon>
        <taxon>Dikarya</taxon>
        <taxon>Ascomycota</taxon>
        <taxon>Pezizomycotina</taxon>
        <taxon>Sordariomycetes</taxon>
        <taxon>Xylariomycetidae</taxon>
        <taxon>Xylariales</taxon>
        <taxon>Xylariaceae</taxon>
        <taxon>Xylaria</taxon>
    </lineage>
</organism>
<evidence type="ECO:0000259" key="6">
    <source>
        <dbReference type="PROSITE" id="PS51387"/>
    </source>
</evidence>
<keyword evidence="4" id="KW-0274">FAD</keyword>
<dbReference type="Gene3D" id="3.40.462.20">
    <property type="match status" value="1"/>
</dbReference>
<dbReference type="Pfam" id="PF08031">
    <property type="entry name" value="BBE"/>
    <property type="match status" value="1"/>
</dbReference>
<accession>A0A439DKF4</accession>
<evidence type="ECO:0000256" key="4">
    <source>
        <dbReference type="ARBA" id="ARBA00022827"/>
    </source>
</evidence>
<dbReference type="InterPro" id="IPR050416">
    <property type="entry name" value="FAD-linked_Oxidoreductase"/>
</dbReference>
<dbReference type="GO" id="GO:0071949">
    <property type="term" value="F:FAD binding"/>
    <property type="evidence" value="ECO:0007669"/>
    <property type="project" value="InterPro"/>
</dbReference>
<keyword evidence="3" id="KW-0732">Signal</keyword>
<dbReference type="Gene3D" id="3.30.465.10">
    <property type="match status" value="1"/>
</dbReference>
<dbReference type="InterPro" id="IPR016169">
    <property type="entry name" value="FAD-bd_PCMH_sub2"/>
</dbReference>
<dbReference type="Pfam" id="PF01565">
    <property type="entry name" value="FAD_binding_4"/>
    <property type="match status" value="1"/>
</dbReference>
<evidence type="ECO:0000256" key="3">
    <source>
        <dbReference type="ARBA" id="ARBA00022729"/>
    </source>
</evidence>
<dbReference type="PANTHER" id="PTHR42973">
    <property type="entry name" value="BINDING OXIDOREDUCTASE, PUTATIVE (AFU_ORTHOLOGUE AFUA_1G17690)-RELATED"/>
    <property type="match status" value="1"/>
</dbReference>
<keyword evidence="2" id="KW-0285">Flavoprotein</keyword>
<evidence type="ECO:0000256" key="5">
    <source>
        <dbReference type="ARBA" id="ARBA00023002"/>
    </source>
</evidence>
<sequence>MPTEAQSFEAACRKAPWPAQSEIQYPGSEAFINATARWNAYGSPTLLRRRLTVKVANAANIPFLATGGRHGYGTTFQKLRNGLAIDLSRLSGVIIDKDNSTVTIGGGAKIRDVLKPVSEAGYQIPSGACNATGYIGSGLGAGIGFLQGTFGLVIDSLVSAKLITARGDLIEVSEGSHSDLFWAIRGAGTNFGIITSAVIKLSQPVNDGNVFYADLIYSASQKSDYFNALQTFNDNMPSQLGLATTLFWNPTTNETGILATLIYAGTETEARRDFAPFFNLNPIVFAAKTISSIEIPTVTLMGITEASCNTTGSLQSIHTVTVRRLASETFSSVFDKFDAFVKQYPDSRASALIFETFSNNAVLSVPSDKTAYPWRDAKGYFMLQLRWTGLDNPFGDTANAFAKELRADFVATSGYPELSVYVSYAYGDETLEQKFGRDKLPRLLELKKKWDPENIFGYCNPLLT</sequence>
<dbReference type="InterPro" id="IPR006094">
    <property type="entry name" value="Oxid_FAD_bind_N"/>
</dbReference>
<dbReference type="AlphaFoldDB" id="A0A439DKF4"/>
<dbReference type="EMBL" id="RYZI01000002">
    <property type="protein sequence ID" value="RWA14898.1"/>
    <property type="molecule type" value="Genomic_DNA"/>
</dbReference>
<evidence type="ECO:0000313" key="8">
    <source>
        <dbReference type="Proteomes" id="UP000286045"/>
    </source>
</evidence>
<dbReference type="InterPro" id="IPR016166">
    <property type="entry name" value="FAD-bd_PCMH"/>
</dbReference>
<dbReference type="STRING" id="363999.A0A439DKF4"/>
<dbReference type="PANTHER" id="PTHR42973:SF32">
    <property type="entry name" value="FAD-LINKED OXIDOREDUCTASE AFOF"/>
    <property type="match status" value="1"/>
</dbReference>
<dbReference type="GO" id="GO:0016491">
    <property type="term" value="F:oxidoreductase activity"/>
    <property type="evidence" value="ECO:0007669"/>
    <property type="project" value="UniProtKB-KW"/>
</dbReference>
<reference evidence="7 8" key="1">
    <citation type="submission" date="2018-12" db="EMBL/GenBank/DDBJ databases">
        <title>Draft genome sequence of Xylaria grammica IHI A82.</title>
        <authorList>
            <person name="Buettner E."/>
            <person name="Kellner H."/>
        </authorList>
    </citation>
    <scope>NUCLEOTIDE SEQUENCE [LARGE SCALE GENOMIC DNA]</scope>
    <source>
        <strain evidence="7 8">IHI A82</strain>
    </source>
</reference>
<comment type="caution">
    <text evidence="7">The sequence shown here is derived from an EMBL/GenBank/DDBJ whole genome shotgun (WGS) entry which is preliminary data.</text>
</comment>
<gene>
    <name evidence="7" type="ORF">EKO27_g140</name>
</gene>
<feature type="domain" description="FAD-binding PCMH-type" evidence="6">
    <location>
        <begin position="31"/>
        <end position="204"/>
    </location>
</feature>
<dbReference type="SUPFAM" id="SSF56176">
    <property type="entry name" value="FAD-binding/transporter-associated domain-like"/>
    <property type="match status" value="1"/>
</dbReference>
<dbReference type="InterPro" id="IPR036318">
    <property type="entry name" value="FAD-bd_PCMH-like_sf"/>
</dbReference>
<name>A0A439DKF4_9PEZI</name>
<evidence type="ECO:0000256" key="1">
    <source>
        <dbReference type="ARBA" id="ARBA00005466"/>
    </source>
</evidence>
<keyword evidence="5" id="KW-0560">Oxidoreductase</keyword>
<dbReference type="PROSITE" id="PS51387">
    <property type="entry name" value="FAD_PCMH"/>
    <property type="match status" value="1"/>
</dbReference>
<comment type="similarity">
    <text evidence="1">Belongs to the oxygen-dependent FAD-linked oxidoreductase family.</text>
</comment>
<dbReference type="InterPro" id="IPR012951">
    <property type="entry name" value="BBE"/>
</dbReference>
<evidence type="ECO:0000313" key="7">
    <source>
        <dbReference type="EMBL" id="RWA14898.1"/>
    </source>
</evidence>
<evidence type="ECO:0000256" key="2">
    <source>
        <dbReference type="ARBA" id="ARBA00022630"/>
    </source>
</evidence>
<proteinExistence type="inferred from homology"/>